<evidence type="ECO:0000313" key="1">
    <source>
        <dbReference type="EMBL" id="KAK1930918.1"/>
    </source>
</evidence>
<organism evidence="1 2">
    <name type="scientific">Phytophthora citrophthora</name>
    <dbReference type="NCBI Taxonomy" id="4793"/>
    <lineage>
        <taxon>Eukaryota</taxon>
        <taxon>Sar</taxon>
        <taxon>Stramenopiles</taxon>
        <taxon>Oomycota</taxon>
        <taxon>Peronosporomycetes</taxon>
        <taxon>Peronosporales</taxon>
        <taxon>Peronosporaceae</taxon>
        <taxon>Phytophthora</taxon>
    </lineage>
</organism>
<dbReference type="EMBL" id="JASMQC010000036">
    <property type="protein sequence ID" value="KAK1930918.1"/>
    <property type="molecule type" value="Genomic_DNA"/>
</dbReference>
<proteinExistence type="predicted"/>
<gene>
    <name evidence="1" type="ORF">P3T76_013507</name>
</gene>
<keyword evidence="2" id="KW-1185">Reference proteome</keyword>
<evidence type="ECO:0000313" key="2">
    <source>
        <dbReference type="Proteomes" id="UP001259832"/>
    </source>
</evidence>
<dbReference type="AlphaFoldDB" id="A0AAD9G2X2"/>
<dbReference type="Proteomes" id="UP001259832">
    <property type="component" value="Unassembled WGS sequence"/>
</dbReference>
<sequence length="60" mass="6263">MQDAQAEANEEVSSSSDCVLGGLTPGLLSSSRCGWQVALCLDIQIALRGVQIADDDLNTP</sequence>
<comment type="caution">
    <text evidence="1">The sequence shown here is derived from an EMBL/GenBank/DDBJ whole genome shotgun (WGS) entry which is preliminary data.</text>
</comment>
<name>A0AAD9G2X2_9STRA</name>
<accession>A0AAD9G2X2</accession>
<reference evidence="1" key="1">
    <citation type="submission" date="2023-08" db="EMBL/GenBank/DDBJ databases">
        <title>Reference Genome Resource for the Citrus Pathogen Phytophthora citrophthora.</title>
        <authorList>
            <person name="Moller H."/>
            <person name="Coetzee B."/>
            <person name="Rose L.J."/>
            <person name="Van Niekerk J.M."/>
        </authorList>
    </citation>
    <scope>NUCLEOTIDE SEQUENCE</scope>
    <source>
        <strain evidence="1">STE-U-9442</strain>
    </source>
</reference>
<protein>
    <submittedName>
        <fullName evidence="1">Uncharacterized protein</fullName>
    </submittedName>
</protein>